<evidence type="ECO:0000256" key="1">
    <source>
        <dbReference type="SAM" id="MobiDB-lite"/>
    </source>
</evidence>
<feature type="compositionally biased region" description="Polar residues" evidence="1">
    <location>
        <begin position="117"/>
        <end position="127"/>
    </location>
</feature>
<reference evidence="2 3" key="1">
    <citation type="submission" date="2014-04" db="EMBL/GenBank/DDBJ databases">
        <authorList>
            <consortium name="DOE Joint Genome Institute"/>
            <person name="Kuo A."/>
            <person name="Gay G."/>
            <person name="Dore J."/>
            <person name="Kohler A."/>
            <person name="Nagy L.G."/>
            <person name="Floudas D."/>
            <person name="Copeland A."/>
            <person name="Barry K.W."/>
            <person name="Cichocki N."/>
            <person name="Veneault-Fourrey C."/>
            <person name="LaButti K."/>
            <person name="Lindquist E.A."/>
            <person name="Lipzen A."/>
            <person name="Lundell T."/>
            <person name="Morin E."/>
            <person name="Murat C."/>
            <person name="Sun H."/>
            <person name="Tunlid A."/>
            <person name="Henrissat B."/>
            <person name="Grigoriev I.V."/>
            <person name="Hibbett D.S."/>
            <person name="Martin F."/>
            <person name="Nordberg H.P."/>
            <person name="Cantor M.N."/>
            <person name="Hua S.X."/>
        </authorList>
    </citation>
    <scope>NUCLEOTIDE SEQUENCE [LARGE SCALE GENOMIC DNA]</scope>
    <source>
        <strain evidence="3">h7</strain>
    </source>
</reference>
<dbReference type="EMBL" id="KN831775">
    <property type="protein sequence ID" value="KIM43646.1"/>
    <property type="molecule type" value="Genomic_DNA"/>
</dbReference>
<gene>
    <name evidence="2" type="ORF">M413DRAFT_25975</name>
</gene>
<accession>A0A0C3CIY7</accession>
<proteinExistence type="predicted"/>
<evidence type="ECO:0000313" key="2">
    <source>
        <dbReference type="EMBL" id="KIM43646.1"/>
    </source>
</evidence>
<dbReference type="Proteomes" id="UP000053424">
    <property type="component" value="Unassembled WGS sequence"/>
</dbReference>
<evidence type="ECO:0000313" key="3">
    <source>
        <dbReference type="Proteomes" id="UP000053424"/>
    </source>
</evidence>
<feature type="compositionally biased region" description="Polar residues" evidence="1">
    <location>
        <begin position="145"/>
        <end position="160"/>
    </location>
</feature>
<feature type="region of interest" description="Disordered" evidence="1">
    <location>
        <begin position="114"/>
        <end position="160"/>
    </location>
</feature>
<reference evidence="3" key="2">
    <citation type="submission" date="2015-01" db="EMBL/GenBank/DDBJ databases">
        <title>Evolutionary Origins and Diversification of the Mycorrhizal Mutualists.</title>
        <authorList>
            <consortium name="DOE Joint Genome Institute"/>
            <consortium name="Mycorrhizal Genomics Consortium"/>
            <person name="Kohler A."/>
            <person name="Kuo A."/>
            <person name="Nagy L.G."/>
            <person name="Floudas D."/>
            <person name="Copeland A."/>
            <person name="Barry K.W."/>
            <person name="Cichocki N."/>
            <person name="Veneault-Fourrey C."/>
            <person name="LaButti K."/>
            <person name="Lindquist E.A."/>
            <person name="Lipzen A."/>
            <person name="Lundell T."/>
            <person name="Morin E."/>
            <person name="Murat C."/>
            <person name="Riley R."/>
            <person name="Ohm R."/>
            <person name="Sun H."/>
            <person name="Tunlid A."/>
            <person name="Henrissat B."/>
            <person name="Grigoriev I.V."/>
            <person name="Hibbett D.S."/>
            <person name="Martin F."/>
        </authorList>
    </citation>
    <scope>NUCLEOTIDE SEQUENCE [LARGE SCALE GENOMIC DNA]</scope>
    <source>
        <strain evidence="3">h7</strain>
    </source>
</reference>
<name>A0A0C3CIY7_HEBCY</name>
<feature type="region of interest" description="Disordered" evidence="1">
    <location>
        <begin position="1"/>
        <end position="26"/>
    </location>
</feature>
<protein>
    <submittedName>
        <fullName evidence="2">Uncharacterized protein</fullName>
    </submittedName>
</protein>
<organism evidence="2 3">
    <name type="scientific">Hebeloma cylindrosporum</name>
    <dbReference type="NCBI Taxonomy" id="76867"/>
    <lineage>
        <taxon>Eukaryota</taxon>
        <taxon>Fungi</taxon>
        <taxon>Dikarya</taxon>
        <taxon>Basidiomycota</taxon>
        <taxon>Agaricomycotina</taxon>
        <taxon>Agaricomycetes</taxon>
        <taxon>Agaricomycetidae</taxon>
        <taxon>Agaricales</taxon>
        <taxon>Agaricineae</taxon>
        <taxon>Hymenogastraceae</taxon>
        <taxon>Hebeloma</taxon>
    </lineage>
</organism>
<keyword evidence="3" id="KW-1185">Reference proteome</keyword>
<dbReference type="AlphaFoldDB" id="A0A0C3CIY7"/>
<dbReference type="HOGENOM" id="CLU_1652358_0_0_1"/>
<sequence length="160" mass="17789">MPHHLFLSPPPPPLTTTTSTTSFDDNDNDLHRIEAGKPRRMPIVVAITHNENGKEAGDHGPEIAACHIERQEPTPPQRRPARTHAIPLLQCGQAATRMVNTAHQQQWATRRQHRGLHNNNMVGGTTHMTDDDDNTGPRWQCNAWEGQSDNSDMSTLSNTA</sequence>